<keyword evidence="5" id="KW-0813">Transport</keyword>
<comment type="subcellular location">
    <subcellularLocation>
        <location evidence="1">Mitochondrion membrane</location>
        <topology evidence="1">Multi-pass membrane protein</topology>
    </subcellularLocation>
</comment>
<evidence type="ECO:0000256" key="13">
    <source>
        <dbReference type="ARBA" id="ARBA00023136"/>
    </source>
</evidence>
<keyword evidence="9" id="KW-0249">Electron transport</keyword>
<evidence type="ECO:0000256" key="9">
    <source>
        <dbReference type="ARBA" id="ARBA00022982"/>
    </source>
</evidence>
<evidence type="ECO:0000256" key="14">
    <source>
        <dbReference type="ARBA" id="ARBA00031019"/>
    </source>
</evidence>
<dbReference type="PANTHER" id="PTHR11435">
    <property type="entry name" value="NADH UBIQUINONE OXIDOREDUCTASE SUBUNIT ND6"/>
    <property type="match status" value="1"/>
</dbReference>
<dbReference type="GO" id="GO:0008137">
    <property type="term" value="F:NADH dehydrogenase (ubiquinone) activity"/>
    <property type="evidence" value="ECO:0007669"/>
    <property type="project" value="UniProtKB-EC"/>
</dbReference>
<accession>A0A191ZQY7</accession>
<geneLocation type="mitochondrion" evidence="17"/>
<keyword evidence="13 16" id="KW-0472">Membrane</keyword>
<comment type="catalytic activity">
    <reaction evidence="15">
        <text>a ubiquinone + NADH + 5 H(+)(in) = a ubiquinol + NAD(+) + 4 H(+)(out)</text>
        <dbReference type="Rhea" id="RHEA:29091"/>
        <dbReference type="Rhea" id="RHEA-COMP:9565"/>
        <dbReference type="Rhea" id="RHEA-COMP:9566"/>
        <dbReference type="ChEBI" id="CHEBI:15378"/>
        <dbReference type="ChEBI" id="CHEBI:16389"/>
        <dbReference type="ChEBI" id="CHEBI:17976"/>
        <dbReference type="ChEBI" id="CHEBI:57540"/>
        <dbReference type="ChEBI" id="CHEBI:57945"/>
        <dbReference type="EC" id="7.1.1.2"/>
    </reaction>
</comment>
<comment type="similarity">
    <text evidence="2">Belongs to the complex I subunit 6 family.</text>
</comment>
<gene>
    <name evidence="17" type="primary">nad6</name>
</gene>
<evidence type="ECO:0000256" key="3">
    <source>
        <dbReference type="ARBA" id="ARBA00012944"/>
    </source>
</evidence>
<evidence type="ECO:0000256" key="15">
    <source>
        <dbReference type="ARBA" id="ARBA00049551"/>
    </source>
</evidence>
<evidence type="ECO:0000256" key="6">
    <source>
        <dbReference type="ARBA" id="ARBA00022660"/>
    </source>
</evidence>
<keyword evidence="7 16" id="KW-0812">Transmembrane</keyword>
<dbReference type="GO" id="GO:0031966">
    <property type="term" value="C:mitochondrial membrane"/>
    <property type="evidence" value="ECO:0007669"/>
    <property type="project" value="UniProtKB-SubCell"/>
</dbReference>
<evidence type="ECO:0000256" key="12">
    <source>
        <dbReference type="ARBA" id="ARBA00023128"/>
    </source>
</evidence>
<keyword evidence="10 16" id="KW-1133">Transmembrane helix</keyword>
<dbReference type="EMBL" id="KT876877">
    <property type="protein sequence ID" value="ANJ70283.1"/>
    <property type="molecule type" value="Genomic_DNA"/>
</dbReference>
<name>A0A191ZQY7_ABAPA</name>
<evidence type="ECO:0000256" key="2">
    <source>
        <dbReference type="ARBA" id="ARBA00005698"/>
    </source>
</evidence>
<keyword evidence="12 17" id="KW-0496">Mitochondrion</keyword>
<dbReference type="EC" id="7.1.1.2" evidence="3"/>
<evidence type="ECO:0000256" key="4">
    <source>
        <dbReference type="ARBA" id="ARBA00021095"/>
    </source>
</evidence>
<reference evidence="17" key="1">
    <citation type="journal article" date="2016" name="Mol. Ecol. Resour.">
        <title>Lessons from genome skimming of arthropod-preserving ethanol.</title>
        <authorList>
            <person name="Linard B."/>
            <person name="Arribas P."/>
            <person name="Andujar C."/>
            <person name="Crampton-Platt A."/>
            <person name="Vogler A.P."/>
        </authorList>
    </citation>
    <scope>NUCLEOTIDE SEQUENCE</scope>
</reference>
<protein>
    <recommendedName>
        <fullName evidence="4">NADH-ubiquinone oxidoreductase chain 6</fullName>
        <ecNumber evidence="3">7.1.1.2</ecNumber>
    </recommendedName>
    <alternativeName>
        <fullName evidence="14">NADH dehydrogenase subunit 6</fullName>
    </alternativeName>
</protein>
<keyword evidence="11" id="KW-0520">NAD</keyword>
<feature type="transmembrane region" description="Helical" evidence="16">
    <location>
        <begin position="32"/>
        <end position="51"/>
    </location>
</feature>
<keyword evidence="8" id="KW-1278">Translocase</keyword>
<feature type="transmembrane region" description="Helical" evidence="16">
    <location>
        <begin position="89"/>
        <end position="112"/>
    </location>
</feature>
<evidence type="ECO:0000256" key="8">
    <source>
        <dbReference type="ARBA" id="ARBA00022967"/>
    </source>
</evidence>
<evidence type="ECO:0000313" key="17">
    <source>
        <dbReference type="EMBL" id="ANJ70283.1"/>
    </source>
</evidence>
<dbReference type="AlphaFoldDB" id="A0A191ZQY7"/>
<organism evidence="17">
    <name type="scientific">Abax parallelepipedus</name>
    <name type="common">Ground beetle</name>
    <dbReference type="NCBI Taxonomy" id="102642"/>
    <lineage>
        <taxon>Eukaryota</taxon>
        <taxon>Metazoa</taxon>
        <taxon>Ecdysozoa</taxon>
        <taxon>Arthropoda</taxon>
        <taxon>Hexapoda</taxon>
        <taxon>Insecta</taxon>
        <taxon>Pterygota</taxon>
        <taxon>Neoptera</taxon>
        <taxon>Endopterygota</taxon>
        <taxon>Coleoptera</taxon>
        <taxon>Adephaga</taxon>
        <taxon>Caraboidea</taxon>
        <taxon>Carabidae</taxon>
        <taxon>Harpalinae</taxon>
        <taxon>Pterostichini</taxon>
        <taxon>Abax</taxon>
    </lineage>
</organism>
<feature type="transmembrane region" description="Helical" evidence="16">
    <location>
        <begin position="6"/>
        <end position="25"/>
    </location>
</feature>
<evidence type="ECO:0000256" key="16">
    <source>
        <dbReference type="SAM" id="Phobius"/>
    </source>
</evidence>
<evidence type="ECO:0000256" key="11">
    <source>
        <dbReference type="ARBA" id="ARBA00023027"/>
    </source>
</evidence>
<dbReference type="PANTHER" id="PTHR11435:SF1">
    <property type="entry name" value="NADH-UBIQUINONE OXIDOREDUCTASE CHAIN 6"/>
    <property type="match status" value="1"/>
</dbReference>
<evidence type="ECO:0000256" key="1">
    <source>
        <dbReference type="ARBA" id="ARBA00004225"/>
    </source>
</evidence>
<evidence type="ECO:0000256" key="10">
    <source>
        <dbReference type="ARBA" id="ARBA00022989"/>
    </source>
</evidence>
<feature type="transmembrane region" description="Helical" evidence="16">
    <location>
        <begin position="57"/>
        <end position="77"/>
    </location>
</feature>
<feature type="transmembrane region" description="Helical" evidence="16">
    <location>
        <begin position="149"/>
        <end position="169"/>
    </location>
</feature>
<evidence type="ECO:0000256" key="7">
    <source>
        <dbReference type="ARBA" id="ARBA00022692"/>
    </source>
</evidence>
<sequence>MKLFSDIYYIFMLLSLMMTIIFLFLNHPLSMGLILLIQTMLISLMSSMYSYSYWFSYILFMIMVGGMLVLFIYMTSLASNEMFNFSTKLSMFMIMMIITMSISFMFIDYMLINPLFKNSNMIEMFNNMMMFKNENLLSLNMIYNKPNNLITLMLVNYLFLTLIAVVKITDINYGPLRQKF</sequence>
<proteinExistence type="inferred from homology"/>
<evidence type="ECO:0000256" key="5">
    <source>
        <dbReference type="ARBA" id="ARBA00022448"/>
    </source>
</evidence>
<keyword evidence="6" id="KW-0679">Respiratory chain</keyword>
<dbReference type="InterPro" id="IPR050269">
    <property type="entry name" value="ComplexI_Subunit6"/>
</dbReference>